<dbReference type="PANTHER" id="PTHR23511">
    <property type="entry name" value="SYNAPTIC VESICLE GLYCOPROTEIN 2"/>
    <property type="match status" value="1"/>
</dbReference>
<evidence type="ECO:0000256" key="5">
    <source>
        <dbReference type="ARBA" id="ARBA00022989"/>
    </source>
</evidence>
<feature type="transmembrane region" description="Helical" evidence="8">
    <location>
        <begin position="211"/>
        <end position="234"/>
    </location>
</feature>
<feature type="region of interest" description="Disordered" evidence="7">
    <location>
        <begin position="1"/>
        <end position="39"/>
    </location>
</feature>
<protein>
    <submittedName>
        <fullName evidence="10">MFS general substrate transporter</fullName>
    </submittedName>
</protein>
<feature type="transmembrane region" description="Helical" evidence="8">
    <location>
        <begin position="266"/>
        <end position="285"/>
    </location>
</feature>
<feature type="compositionally biased region" description="Basic and acidic residues" evidence="7">
    <location>
        <begin position="17"/>
        <end position="39"/>
    </location>
</feature>
<feature type="transmembrane region" description="Helical" evidence="8">
    <location>
        <begin position="561"/>
        <end position="580"/>
    </location>
</feature>
<dbReference type="GeneID" id="37041196"/>
<keyword evidence="3" id="KW-0813">Transport</keyword>
<evidence type="ECO:0000256" key="3">
    <source>
        <dbReference type="ARBA" id="ARBA00022448"/>
    </source>
</evidence>
<evidence type="ECO:0000256" key="8">
    <source>
        <dbReference type="SAM" id="Phobius"/>
    </source>
</evidence>
<feature type="compositionally biased region" description="Polar residues" evidence="7">
    <location>
        <begin position="1"/>
        <end position="16"/>
    </location>
</feature>
<dbReference type="FunCoup" id="A0A316YJ35">
    <property type="interactions" value="110"/>
</dbReference>
<evidence type="ECO:0000259" key="9">
    <source>
        <dbReference type="PROSITE" id="PS50850"/>
    </source>
</evidence>
<reference evidence="10 11" key="1">
    <citation type="journal article" date="2018" name="Mol. Biol. Evol.">
        <title>Broad Genomic Sampling Reveals a Smut Pathogenic Ancestry of the Fungal Clade Ustilaginomycotina.</title>
        <authorList>
            <person name="Kijpornyongpan T."/>
            <person name="Mondo S.J."/>
            <person name="Barry K."/>
            <person name="Sandor L."/>
            <person name="Lee J."/>
            <person name="Lipzen A."/>
            <person name="Pangilinan J."/>
            <person name="LaButti K."/>
            <person name="Hainaut M."/>
            <person name="Henrissat B."/>
            <person name="Grigoriev I.V."/>
            <person name="Spatafora J.W."/>
            <person name="Aime M.C."/>
        </authorList>
    </citation>
    <scope>NUCLEOTIDE SEQUENCE [LARGE SCALE GENOMIC DNA]</scope>
    <source>
        <strain evidence="10 11">MCA 4198</strain>
    </source>
</reference>
<evidence type="ECO:0000256" key="7">
    <source>
        <dbReference type="SAM" id="MobiDB-lite"/>
    </source>
</evidence>
<dbReference type="FunFam" id="1.20.1250.20:FF:000171">
    <property type="entry name" value="MFS general substrate transporter"/>
    <property type="match status" value="1"/>
</dbReference>
<dbReference type="RefSeq" id="XP_025376274.1">
    <property type="nucleotide sequence ID" value="XM_025519280.1"/>
</dbReference>
<dbReference type="GO" id="GO:0016020">
    <property type="term" value="C:membrane"/>
    <property type="evidence" value="ECO:0007669"/>
    <property type="project" value="UniProtKB-SubCell"/>
</dbReference>
<evidence type="ECO:0000313" key="10">
    <source>
        <dbReference type="EMBL" id="PWN89076.1"/>
    </source>
</evidence>
<dbReference type="InterPro" id="IPR020846">
    <property type="entry name" value="MFS_dom"/>
</dbReference>
<dbReference type="InterPro" id="IPR036259">
    <property type="entry name" value="MFS_trans_sf"/>
</dbReference>
<evidence type="ECO:0000313" key="11">
    <source>
        <dbReference type="Proteomes" id="UP000245768"/>
    </source>
</evidence>
<dbReference type="PANTHER" id="PTHR23511:SF5">
    <property type="entry name" value="MAJOR FACILITATOR-TYPE TRANSPORTER HXNZ-RELATED"/>
    <property type="match status" value="1"/>
</dbReference>
<keyword evidence="4 8" id="KW-0812">Transmembrane</keyword>
<feature type="transmembrane region" description="Helical" evidence="8">
    <location>
        <begin position="178"/>
        <end position="199"/>
    </location>
</feature>
<dbReference type="CDD" id="cd17316">
    <property type="entry name" value="MFS_SV2_like"/>
    <property type="match status" value="1"/>
</dbReference>
<feature type="domain" description="Major facilitator superfamily (MFS) profile" evidence="9">
    <location>
        <begin position="90"/>
        <end position="583"/>
    </location>
</feature>
<feature type="transmembrane region" description="Helical" evidence="8">
    <location>
        <begin position="472"/>
        <end position="491"/>
    </location>
</feature>
<dbReference type="Pfam" id="PF07690">
    <property type="entry name" value="MFS_1"/>
    <property type="match status" value="1"/>
</dbReference>
<feature type="transmembrane region" description="Helical" evidence="8">
    <location>
        <begin position="402"/>
        <end position="425"/>
    </location>
</feature>
<comment type="subcellular location">
    <subcellularLocation>
        <location evidence="1">Membrane</location>
        <topology evidence="1">Multi-pass membrane protein</topology>
    </subcellularLocation>
</comment>
<keyword evidence="5 8" id="KW-1133">Transmembrane helix</keyword>
<feature type="transmembrane region" description="Helical" evidence="8">
    <location>
        <begin position="153"/>
        <end position="172"/>
    </location>
</feature>
<dbReference type="GO" id="GO:0022857">
    <property type="term" value="F:transmembrane transporter activity"/>
    <property type="evidence" value="ECO:0007669"/>
    <property type="project" value="InterPro"/>
</dbReference>
<organism evidence="10 11">
    <name type="scientific">Acaromyces ingoldii</name>
    <dbReference type="NCBI Taxonomy" id="215250"/>
    <lineage>
        <taxon>Eukaryota</taxon>
        <taxon>Fungi</taxon>
        <taxon>Dikarya</taxon>
        <taxon>Basidiomycota</taxon>
        <taxon>Ustilaginomycotina</taxon>
        <taxon>Exobasidiomycetes</taxon>
        <taxon>Exobasidiales</taxon>
        <taxon>Cryptobasidiaceae</taxon>
        <taxon>Acaromyces</taxon>
    </lineage>
</organism>
<proteinExistence type="inferred from homology"/>
<feature type="transmembrane region" description="Helical" evidence="8">
    <location>
        <begin position="90"/>
        <end position="112"/>
    </location>
</feature>
<feature type="transmembrane region" description="Helical" evidence="8">
    <location>
        <begin position="124"/>
        <end position="146"/>
    </location>
</feature>
<gene>
    <name evidence="10" type="ORF">FA10DRAFT_242433</name>
</gene>
<comment type="similarity">
    <text evidence="2">Belongs to the major facilitator superfamily.</text>
</comment>
<dbReference type="Proteomes" id="UP000245768">
    <property type="component" value="Unassembled WGS sequence"/>
</dbReference>
<name>A0A316YJ35_9BASI</name>
<keyword evidence="11" id="KW-1185">Reference proteome</keyword>
<dbReference type="Gene3D" id="1.20.1250.20">
    <property type="entry name" value="MFS general substrate transporter like domains"/>
    <property type="match status" value="1"/>
</dbReference>
<dbReference type="InterPro" id="IPR011701">
    <property type="entry name" value="MFS"/>
</dbReference>
<keyword evidence="6 8" id="KW-0472">Membrane</keyword>
<feature type="non-terminal residue" evidence="10">
    <location>
        <position position="588"/>
    </location>
</feature>
<evidence type="ECO:0000256" key="2">
    <source>
        <dbReference type="ARBA" id="ARBA00008335"/>
    </source>
</evidence>
<dbReference type="SUPFAM" id="SSF103473">
    <property type="entry name" value="MFS general substrate transporter"/>
    <property type="match status" value="1"/>
</dbReference>
<feature type="transmembrane region" description="Helical" evidence="8">
    <location>
        <begin position="445"/>
        <end position="465"/>
    </location>
</feature>
<evidence type="ECO:0000256" key="4">
    <source>
        <dbReference type="ARBA" id="ARBA00022692"/>
    </source>
</evidence>
<evidence type="ECO:0000256" key="6">
    <source>
        <dbReference type="ARBA" id="ARBA00023136"/>
    </source>
</evidence>
<evidence type="ECO:0000256" key="1">
    <source>
        <dbReference type="ARBA" id="ARBA00004141"/>
    </source>
</evidence>
<dbReference type="PROSITE" id="PS50850">
    <property type="entry name" value="MFS"/>
    <property type="match status" value="1"/>
</dbReference>
<sequence length="588" mass="63657">MSSQVVPVDNQRSSTDSNRDEKSSDHKKAGGPQDVEKGKDERFGLDRVSLSEVGVRAESAGVSNVYERKVYILNRIMNDEIGMGKFQWQLFALSGFGWFVDNLWLQGVAIILPPVQREFGIKNTPWATFALYVGLIIGAAGWGILADIIGRRPAFNATLFLSGVFGIAAGGAPNFTGLAGMLAAMGVGLGGNLPVDGMLFLEFIPGNKQYLLTLLSVFWSLGQLFASLIAWAFIANFSCSTEQDNSDPTASGYGQCTRDINMGWRYTFFLLGGVTFLMFLARFALFQLPESPKYLVAQGRDAEAVATLREIARRNGRELGEDVISVSILRSAAGEDVGDMSEADEAPPEEKRGIVGLVYTLIAMPKQLFGAAKNFRPHHLKPDFGHIKPLFASKKMGYNTGVIFMLWAFIGLAYPLFNAFLPLYLQEKGSVDDSGISVSQTYSEYAYISICGVPGSIIAAWMVEFPRSGRRGAMALGTLLTGVFVFAGVGAPNRAAFLVFNCLEASFQNIMYGVLFAYTPEVFPAPHRGTGDGIASSLNRLFGLFAPIIKIFGGSNANAPIFTSGALFVFCSVAMLTLTYDSQGLTAM</sequence>
<accession>A0A316YJ35</accession>
<dbReference type="InParanoid" id="A0A316YJ35"/>
<dbReference type="EMBL" id="KZ819637">
    <property type="protein sequence ID" value="PWN89076.1"/>
    <property type="molecule type" value="Genomic_DNA"/>
</dbReference>
<dbReference type="AlphaFoldDB" id="A0A316YJ35"/>
<dbReference type="OrthoDB" id="3936150at2759"/>